<protein>
    <submittedName>
        <fullName evidence="2">Siderophore ferric iron reductase</fullName>
    </submittedName>
</protein>
<dbReference type="InterPro" id="IPR024726">
    <property type="entry name" value="FhuF_C"/>
</dbReference>
<organism evidence="2 3">
    <name type="scientific">Marinomonas primoryensis</name>
    <dbReference type="NCBI Taxonomy" id="178399"/>
    <lineage>
        <taxon>Bacteria</taxon>
        <taxon>Pseudomonadati</taxon>
        <taxon>Pseudomonadota</taxon>
        <taxon>Gammaproteobacteria</taxon>
        <taxon>Oceanospirillales</taxon>
        <taxon>Oceanospirillaceae</taxon>
        <taxon>Marinomonas</taxon>
    </lineage>
</organism>
<dbReference type="EMBL" id="CP016181">
    <property type="protein sequence ID" value="AWX98998.1"/>
    <property type="molecule type" value="Genomic_DNA"/>
</dbReference>
<name>A0A2Z4PP87_9GAMM</name>
<sequence>MERHLSRLFLESKQYLAPLQGVELGAGLEEDPSLLSAACAEPFLANLHFTLQKAHPEAGAPYWRIRSWGLSCWQPIYLALICVYHLKRIPNSLGRLHQTQQQAYVAGYALPDGEWLAGEHEALVQHTAEQLKTLFDALQTAHLNQFGGQQALYQALLADQIMATMVTAAGASASLFDIQNDYQLWARYLDLPTNILNRLKQDTDKVIFTRRTCCLHFRRDDGALCADCPRGHKAKQTKAKQGATCLN</sequence>
<proteinExistence type="predicted"/>
<dbReference type="GO" id="GO:0051537">
    <property type="term" value="F:2 iron, 2 sulfur cluster binding"/>
    <property type="evidence" value="ECO:0007669"/>
    <property type="project" value="InterPro"/>
</dbReference>
<dbReference type="AlphaFoldDB" id="A0A2Z4PP87"/>
<evidence type="ECO:0000259" key="1">
    <source>
        <dbReference type="Pfam" id="PF11575"/>
    </source>
</evidence>
<dbReference type="NCBIfam" id="TIGR03950">
    <property type="entry name" value="sidero_Fe_reduc"/>
    <property type="match status" value="1"/>
</dbReference>
<evidence type="ECO:0000313" key="2">
    <source>
        <dbReference type="EMBL" id="AWX98998.1"/>
    </source>
</evidence>
<accession>A0A2Z4PP87</accession>
<dbReference type="Proteomes" id="UP000249898">
    <property type="component" value="Chromosome"/>
</dbReference>
<evidence type="ECO:0000313" key="3">
    <source>
        <dbReference type="Proteomes" id="UP000249898"/>
    </source>
</evidence>
<gene>
    <name evidence="2" type="ORF">A8139_02545</name>
</gene>
<dbReference type="Pfam" id="PF11575">
    <property type="entry name" value="FhuF_C"/>
    <property type="match status" value="1"/>
</dbReference>
<reference evidence="2 3" key="1">
    <citation type="submission" date="2016-06" db="EMBL/GenBank/DDBJ databases">
        <title>The sequenced genome of the ice-adhering bacterium Marinomonas primoryensis, from Antarctica.</title>
        <authorList>
            <person name="Graham L."/>
            <person name="Vance T.D.R."/>
            <person name="Davies P.L."/>
        </authorList>
    </citation>
    <scope>NUCLEOTIDE SEQUENCE [LARGE SCALE GENOMIC DNA]</scope>
    <source>
        <strain evidence="2 3">AceL</strain>
    </source>
</reference>
<feature type="domain" description="Ferric siderophore reductase C-terminal" evidence="1">
    <location>
        <begin position="210"/>
        <end position="230"/>
    </location>
</feature>
<dbReference type="OrthoDB" id="7942745at2"/>
<dbReference type="RefSeq" id="WP_112135405.1">
    <property type="nucleotide sequence ID" value="NZ_CP016181.1"/>
</dbReference>
<dbReference type="InterPro" id="IPR023998">
    <property type="entry name" value="FCR-like"/>
</dbReference>